<protein>
    <submittedName>
        <fullName evidence="1">Uncharacterized protein</fullName>
    </submittedName>
</protein>
<dbReference type="Proteomes" id="UP000198931">
    <property type="component" value="Unassembled WGS sequence"/>
</dbReference>
<keyword evidence="2" id="KW-1185">Reference proteome</keyword>
<dbReference type="AlphaFoldDB" id="A0A1I3I451"/>
<proteinExistence type="predicted"/>
<name>A0A1I3I451_9FLAO</name>
<evidence type="ECO:0000313" key="1">
    <source>
        <dbReference type="EMBL" id="SFI42765.1"/>
    </source>
</evidence>
<gene>
    <name evidence="1" type="ORF">SAMN05443292_2552</name>
</gene>
<reference evidence="1 2" key="1">
    <citation type="submission" date="2016-10" db="EMBL/GenBank/DDBJ databases">
        <authorList>
            <person name="de Groot N.N."/>
        </authorList>
    </citation>
    <scope>NUCLEOTIDE SEQUENCE [LARGE SCALE GENOMIC DNA]</scope>
    <source>
        <strain evidence="1 2">DSM 26000</strain>
    </source>
</reference>
<dbReference type="EMBL" id="FOQT01000004">
    <property type="protein sequence ID" value="SFI42765.1"/>
    <property type="molecule type" value="Genomic_DNA"/>
</dbReference>
<dbReference type="STRING" id="1125876.SAMN05443292_2552"/>
<organism evidence="1 2">
    <name type="scientific">Halpernia frigidisoli</name>
    <dbReference type="NCBI Taxonomy" id="1125876"/>
    <lineage>
        <taxon>Bacteria</taxon>
        <taxon>Pseudomonadati</taxon>
        <taxon>Bacteroidota</taxon>
        <taxon>Flavobacteriia</taxon>
        <taxon>Flavobacteriales</taxon>
        <taxon>Weeksellaceae</taxon>
        <taxon>Chryseobacterium group</taxon>
        <taxon>Halpernia</taxon>
    </lineage>
</organism>
<accession>A0A1I3I451</accession>
<sequence length="40" mass="4856">MNSQIFLIESESTIFYFLLQIKQKKSEYNGNMIKFDNKTY</sequence>
<evidence type="ECO:0000313" key="2">
    <source>
        <dbReference type="Proteomes" id="UP000198931"/>
    </source>
</evidence>